<name>A0ABT4M0U9_9PROT</name>
<feature type="domain" description="Nitroreductase" evidence="4">
    <location>
        <begin position="17"/>
        <end position="204"/>
    </location>
</feature>
<evidence type="ECO:0000256" key="2">
    <source>
        <dbReference type="ARBA" id="ARBA00022857"/>
    </source>
</evidence>
<evidence type="ECO:0000256" key="1">
    <source>
        <dbReference type="ARBA" id="ARBA00007118"/>
    </source>
</evidence>
<protein>
    <submittedName>
        <fullName evidence="5">Oxygen-insensitive NAD(P)H nitroreductase</fullName>
        <ecNumber evidence="5">1.5.1.34</ecNumber>
    </submittedName>
</protein>
<evidence type="ECO:0000313" key="5">
    <source>
        <dbReference type="EMBL" id="MCZ4299418.1"/>
    </source>
</evidence>
<comment type="caution">
    <text evidence="5">The sequence shown here is derived from an EMBL/GenBank/DDBJ whole genome shotgun (WGS) entry which is preliminary data.</text>
</comment>
<dbReference type="GO" id="GO:0004155">
    <property type="term" value="F:6,7-dihydropteridine reductase activity"/>
    <property type="evidence" value="ECO:0007669"/>
    <property type="project" value="UniProtKB-EC"/>
</dbReference>
<dbReference type="EMBL" id="JAPWGW010000005">
    <property type="protein sequence ID" value="MCZ4299418.1"/>
    <property type="molecule type" value="Genomic_DNA"/>
</dbReference>
<sequence length="229" mass="25734">MTQLATDIRPDIIDVAKTRYTAKAFDASKTIPADIVEKLKALLQYSPSSTNVQPWHFILAATPEGKVRVAKSTEEKFPFNTQSLLDASHTVVFASRIAADEAYMLDVLEQEDRDGRFDFDKDTLKPQMHGARNLFANIHKHDLKDFQHWMDKQVYLNIGQFMLGAAALGVDARPMEGIDTKVLDEEFGLREKGYTSLVVIALGYRDEANDFNAKTPKSRLPLSVTLTEV</sequence>
<dbReference type="Gene3D" id="3.40.109.10">
    <property type="entry name" value="NADH Oxidase"/>
    <property type="match status" value="1"/>
</dbReference>
<evidence type="ECO:0000256" key="3">
    <source>
        <dbReference type="ARBA" id="ARBA00023002"/>
    </source>
</evidence>
<evidence type="ECO:0000259" key="4">
    <source>
        <dbReference type="Pfam" id="PF00881"/>
    </source>
</evidence>
<dbReference type="RefSeq" id="WP_269403415.1">
    <property type="nucleotide sequence ID" value="NZ_JAPWGW010000005.1"/>
</dbReference>
<dbReference type="InterPro" id="IPR029479">
    <property type="entry name" value="Nitroreductase"/>
</dbReference>
<keyword evidence="6" id="KW-1185">Reference proteome</keyword>
<dbReference type="SUPFAM" id="SSF55469">
    <property type="entry name" value="FMN-dependent nitroreductase-like"/>
    <property type="match status" value="1"/>
</dbReference>
<dbReference type="Pfam" id="PF00881">
    <property type="entry name" value="Nitroreductase"/>
    <property type="match status" value="1"/>
</dbReference>
<dbReference type="EC" id="1.5.1.34" evidence="5"/>
<keyword evidence="3 5" id="KW-0560">Oxidoreductase</keyword>
<dbReference type="PANTHER" id="PTHR43673:SF10">
    <property type="entry name" value="NADH DEHYDROGENASE_NAD(P)H NITROREDUCTASE XCC3605-RELATED"/>
    <property type="match status" value="1"/>
</dbReference>
<evidence type="ECO:0000313" key="6">
    <source>
        <dbReference type="Proteomes" id="UP001083770"/>
    </source>
</evidence>
<proteinExistence type="inferred from homology"/>
<gene>
    <name evidence="5" type="primary">nfsB</name>
    <name evidence="5" type="ORF">O4G74_15260</name>
</gene>
<dbReference type="PANTHER" id="PTHR43673">
    <property type="entry name" value="NAD(P)H NITROREDUCTASE YDGI-RELATED"/>
    <property type="match status" value="1"/>
</dbReference>
<dbReference type="CDD" id="cd02149">
    <property type="entry name" value="NfsB-like"/>
    <property type="match status" value="1"/>
</dbReference>
<dbReference type="Proteomes" id="UP001083770">
    <property type="component" value="Unassembled WGS sequence"/>
</dbReference>
<organism evidence="5 6">
    <name type="scientific">Henriciella marina</name>
    <dbReference type="NCBI Taxonomy" id="453851"/>
    <lineage>
        <taxon>Bacteria</taxon>
        <taxon>Pseudomonadati</taxon>
        <taxon>Pseudomonadota</taxon>
        <taxon>Alphaproteobacteria</taxon>
        <taxon>Hyphomonadales</taxon>
        <taxon>Hyphomonadaceae</taxon>
        <taxon>Henriciella</taxon>
    </lineage>
</organism>
<accession>A0ABT4M0U9</accession>
<dbReference type="InterPro" id="IPR033878">
    <property type="entry name" value="NfsB-like"/>
</dbReference>
<dbReference type="NCBIfam" id="NF008275">
    <property type="entry name" value="PRK11053.1"/>
    <property type="match status" value="1"/>
</dbReference>
<comment type="similarity">
    <text evidence="1">Belongs to the nitroreductase family.</text>
</comment>
<keyword evidence="2" id="KW-0521">NADP</keyword>
<reference evidence="5" key="1">
    <citation type="submission" date="2022-12" db="EMBL/GenBank/DDBJ databases">
        <title>Bacterial isolates from different developmental stages of Nematostella vectensis.</title>
        <authorList>
            <person name="Fraune S."/>
        </authorList>
    </citation>
    <scope>NUCLEOTIDE SEQUENCE</scope>
    <source>
        <strain evidence="5">G21632-S1</strain>
    </source>
</reference>
<dbReference type="InterPro" id="IPR000415">
    <property type="entry name" value="Nitroreductase-like"/>
</dbReference>